<dbReference type="Gene3D" id="2.70.70.10">
    <property type="entry name" value="Glucose Permease (Domain IIA)"/>
    <property type="match status" value="1"/>
</dbReference>
<dbReference type="EMBL" id="AKXB02000156">
    <property type="protein sequence ID" value="EMO87257.1"/>
    <property type="molecule type" value="Genomic_DNA"/>
</dbReference>
<dbReference type="AlphaFoldDB" id="M6XYS6"/>
<evidence type="ECO:0000313" key="3">
    <source>
        <dbReference type="Proteomes" id="UP000012138"/>
    </source>
</evidence>
<dbReference type="InterPro" id="IPR011055">
    <property type="entry name" value="Dup_hybrid_motif"/>
</dbReference>
<proteinExistence type="predicted"/>
<sequence length="621" mass="66102">MNLSYSAENGFGASVGVGYGPATIQAGISERGGTTLGIGFQYGAVNGGLNYSSKSNEVSGNIGLSAENGSNFALSYSQASGVGANAGYNHDSGVGGNVSWSQNDGFGGGLSYGSVQNASKTNSMAGTGANIAWSERGGTTVNITAASGKGGKNNVSQYGSGGATAGSWSSEGGFKTNSNFLDDKWAQDYLSDAEEHRQNVETLQSQGFSKDQASAILDARSQSESRAAQDRNNAQQGADTIAGAGYAGTRREGDHDEFSHGIGGDDLKKGLQDPDGFAATPGEKKFIEDRMKLDQAKAQGAEAYMAALKKGTTVERMPDSITTTKDGKEVRTYRHNDTDTDGSNIKLAMQTTTDPKTGKTTYSFARQQEFDLHPGVAPIVNLKDGKVVVNSPFGERWGRFHNGNDLAHAGSFNAPVDLENVKVTQGRERTNENGKAVGIWKESKIVNVVDPVTGIKTKQTVETLHTMAGDKPVPYTREMATVDYNAHPSKNLTYDQLMATPAKQMSKDGNSVAGTYRIGDQEYTMRFKHIQDLNQVRNSDGSFKTTISKGNVVGVIASTGYSTGDHGHFQVESGSYLPTNVNKYYNNMNTGKGKPSYSIDPVYFLNKMAGPNEVSEGRLWQ</sequence>
<organism evidence="2 3">
    <name type="scientific">Leptospira noguchii str. 2001034031</name>
    <dbReference type="NCBI Taxonomy" id="1193053"/>
    <lineage>
        <taxon>Bacteria</taxon>
        <taxon>Pseudomonadati</taxon>
        <taxon>Spirochaetota</taxon>
        <taxon>Spirochaetia</taxon>
        <taxon>Leptospirales</taxon>
        <taxon>Leptospiraceae</taxon>
        <taxon>Leptospira</taxon>
    </lineage>
</organism>
<feature type="compositionally biased region" description="Basic and acidic residues" evidence="1">
    <location>
        <begin position="249"/>
        <end position="272"/>
    </location>
</feature>
<dbReference type="Proteomes" id="UP000012138">
    <property type="component" value="Unassembled WGS sequence"/>
</dbReference>
<reference evidence="2 3" key="1">
    <citation type="submission" date="2013-01" db="EMBL/GenBank/DDBJ databases">
        <authorList>
            <person name="Harkins D.M."/>
            <person name="Durkin A.S."/>
            <person name="Brinkac L.M."/>
            <person name="Haft D.H."/>
            <person name="Selengut J.D."/>
            <person name="Sanka R."/>
            <person name="DePew J."/>
            <person name="Purushe J."/>
            <person name="Whelen A.C."/>
            <person name="Vinetz J.M."/>
            <person name="Sutton G.G."/>
            <person name="Nierman W.C."/>
            <person name="Fouts D.E."/>
        </authorList>
    </citation>
    <scope>NUCLEOTIDE SEQUENCE [LARGE SCALE GENOMIC DNA]</scope>
    <source>
        <strain evidence="2 3">2001034031</strain>
    </source>
</reference>
<evidence type="ECO:0000313" key="2">
    <source>
        <dbReference type="EMBL" id="EMO87257.1"/>
    </source>
</evidence>
<gene>
    <name evidence="2" type="ORF">LEP1GSC024_0263</name>
</gene>
<feature type="region of interest" description="Disordered" evidence="1">
    <location>
        <begin position="218"/>
        <end position="283"/>
    </location>
</feature>
<accession>M6XYS6</accession>
<evidence type="ECO:0008006" key="4">
    <source>
        <dbReference type="Google" id="ProtNLM"/>
    </source>
</evidence>
<protein>
    <recommendedName>
        <fullName evidence="4">Peptidase, M23 family</fullName>
    </recommendedName>
</protein>
<name>M6XYS6_9LEPT</name>
<evidence type="ECO:0000256" key="1">
    <source>
        <dbReference type="SAM" id="MobiDB-lite"/>
    </source>
</evidence>
<comment type="caution">
    <text evidence="2">The sequence shown here is derived from an EMBL/GenBank/DDBJ whole genome shotgun (WGS) entry which is preliminary data.</text>
</comment>
<dbReference type="RefSeq" id="WP_004447579.1">
    <property type="nucleotide sequence ID" value="NZ_AKXB02000156.1"/>
</dbReference>